<name>I7H3Y3_ORYSJ</name>
<protein>
    <submittedName>
        <fullName evidence="2">Uncharacterized protein</fullName>
    </submittedName>
</protein>
<evidence type="ECO:0000313" key="2">
    <source>
        <dbReference type="EMBL" id="BAM28956.1"/>
    </source>
</evidence>
<dbReference type="EMBL" id="AP011111">
    <property type="protein sequence ID" value="BAM28956.1"/>
    <property type="molecule type" value="Genomic_DNA"/>
</dbReference>
<feature type="compositionally biased region" description="Low complexity" evidence="1">
    <location>
        <begin position="55"/>
        <end position="66"/>
    </location>
</feature>
<proteinExistence type="predicted"/>
<dbReference type="AlphaFoldDB" id="I7H3Y3"/>
<organism evidence="2">
    <name type="scientific">Oryza sativa subsp. japonica</name>
    <name type="common">Rice</name>
    <dbReference type="NCBI Taxonomy" id="39947"/>
    <lineage>
        <taxon>Eukaryota</taxon>
        <taxon>Viridiplantae</taxon>
        <taxon>Streptophyta</taxon>
        <taxon>Embryophyta</taxon>
        <taxon>Tracheophyta</taxon>
        <taxon>Spermatophyta</taxon>
        <taxon>Magnoliopsida</taxon>
        <taxon>Liliopsida</taxon>
        <taxon>Poales</taxon>
        <taxon>Poaceae</taxon>
        <taxon>BOP clade</taxon>
        <taxon>Oryzoideae</taxon>
        <taxon>Oryzeae</taxon>
        <taxon>Oryzinae</taxon>
        <taxon>Oryza</taxon>
        <taxon>Oryza sativa</taxon>
    </lineage>
</organism>
<accession>I7H3Y3</accession>
<sequence length="105" mass="10941">MRQGKIVRVKASRAQSGMLKITPTAAAAETNIGSNSKPCTTSKEEIRSATAGFGSSREINRNNSSSPTTGCGRRRLWRPATAAPAAAPVKRGTAAAVAERRRCGG</sequence>
<evidence type="ECO:0000256" key="1">
    <source>
        <dbReference type="SAM" id="MobiDB-lite"/>
    </source>
</evidence>
<reference evidence="2" key="1">
    <citation type="submission" date="2009-03" db="EMBL/GenBank/DDBJ databases">
        <title>Oryza sativa nipponbare(GA3) genomic DNA, chromosome 11, BAC clone:OSJNBb0018L01.</title>
        <authorList>
            <person name="Matsumoto T."/>
            <person name="Wu J."/>
            <person name="Kanamori H."/>
        </authorList>
    </citation>
    <scope>NUCLEOTIDE SEQUENCE</scope>
</reference>
<gene>
    <name evidence="2" type="primary">OSJNBb0018L01.16</name>
</gene>
<feature type="region of interest" description="Disordered" evidence="1">
    <location>
        <begin position="51"/>
        <end position="105"/>
    </location>
</feature>
<feature type="compositionally biased region" description="Low complexity" evidence="1">
    <location>
        <begin position="78"/>
        <end position="97"/>
    </location>
</feature>